<dbReference type="GO" id="GO:0005886">
    <property type="term" value="C:plasma membrane"/>
    <property type="evidence" value="ECO:0007669"/>
    <property type="project" value="UniProtKB-SubCell"/>
</dbReference>
<protein>
    <recommendedName>
        <fullName evidence="10">Flagellar protein FliL</fullName>
    </recommendedName>
</protein>
<name>A0A5C0B3B9_9BURK</name>
<comment type="function">
    <text evidence="1 10">Controls the rotational direction of flagella during chemotaxis.</text>
</comment>
<keyword evidence="4" id="KW-1003">Cell membrane</keyword>
<dbReference type="PANTHER" id="PTHR35091:SF2">
    <property type="entry name" value="FLAGELLAR PROTEIN FLIL"/>
    <property type="match status" value="1"/>
</dbReference>
<reference evidence="11 12" key="1">
    <citation type="submission" date="2019-08" db="EMBL/GenBank/DDBJ databases">
        <title>Amphibian skin-associated Pigmentiphaga: genome sequence and occurrence across geography and hosts.</title>
        <authorList>
            <person name="Bletz M.C."/>
            <person name="Bunk B."/>
            <person name="Sproeer C."/>
            <person name="Biwer P."/>
            <person name="Reiter S."/>
            <person name="Rabemananjara F.C.E."/>
            <person name="Schulz S."/>
            <person name="Overmann J."/>
            <person name="Vences M."/>
        </authorList>
    </citation>
    <scope>NUCLEOTIDE SEQUENCE [LARGE SCALE GENOMIC DNA]</scope>
    <source>
        <strain evidence="11 12">Mada1488</strain>
    </source>
</reference>
<dbReference type="GO" id="GO:0009425">
    <property type="term" value="C:bacterial-type flagellum basal body"/>
    <property type="evidence" value="ECO:0007669"/>
    <property type="project" value="InterPro"/>
</dbReference>
<evidence type="ECO:0000256" key="7">
    <source>
        <dbReference type="ARBA" id="ARBA00022779"/>
    </source>
</evidence>
<evidence type="ECO:0000313" key="11">
    <source>
        <dbReference type="EMBL" id="QEI07261.1"/>
    </source>
</evidence>
<feature type="transmembrane region" description="Helical" evidence="10">
    <location>
        <begin position="14"/>
        <end position="33"/>
    </location>
</feature>
<comment type="similarity">
    <text evidence="3 10">Belongs to the FliL family.</text>
</comment>
<evidence type="ECO:0000256" key="9">
    <source>
        <dbReference type="ARBA" id="ARBA00023136"/>
    </source>
</evidence>
<dbReference type="GO" id="GO:0006935">
    <property type="term" value="P:chemotaxis"/>
    <property type="evidence" value="ECO:0007669"/>
    <property type="project" value="UniProtKB-KW"/>
</dbReference>
<dbReference type="AlphaFoldDB" id="A0A5C0B3B9"/>
<gene>
    <name evidence="11" type="ORF">FXN63_16470</name>
</gene>
<dbReference type="KEGG" id="pacr:FXN63_16470"/>
<keyword evidence="7 10" id="KW-0283">Flagellar rotation</keyword>
<evidence type="ECO:0000256" key="3">
    <source>
        <dbReference type="ARBA" id="ARBA00008281"/>
    </source>
</evidence>
<evidence type="ECO:0000256" key="10">
    <source>
        <dbReference type="RuleBase" id="RU364125"/>
    </source>
</evidence>
<accession>A0A5C0B3B9</accession>
<evidence type="ECO:0000256" key="6">
    <source>
        <dbReference type="ARBA" id="ARBA00022692"/>
    </source>
</evidence>
<evidence type="ECO:0000256" key="5">
    <source>
        <dbReference type="ARBA" id="ARBA00022500"/>
    </source>
</evidence>
<dbReference type="Proteomes" id="UP000325161">
    <property type="component" value="Chromosome"/>
</dbReference>
<evidence type="ECO:0000256" key="2">
    <source>
        <dbReference type="ARBA" id="ARBA00004162"/>
    </source>
</evidence>
<organism evidence="11 12">
    <name type="scientific">Pigmentiphaga aceris</name>
    <dbReference type="NCBI Taxonomy" id="1940612"/>
    <lineage>
        <taxon>Bacteria</taxon>
        <taxon>Pseudomonadati</taxon>
        <taxon>Pseudomonadota</taxon>
        <taxon>Betaproteobacteria</taxon>
        <taxon>Burkholderiales</taxon>
        <taxon>Alcaligenaceae</taxon>
        <taxon>Pigmentiphaga</taxon>
    </lineage>
</organism>
<dbReference type="EMBL" id="CP043046">
    <property type="protein sequence ID" value="QEI07261.1"/>
    <property type="molecule type" value="Genomic_DNA"/>
</dbReference>
<proteinExistence type="inferred from homology"/>
<dbReference type="PANTHER" id="PTHR35091">
    <property type="entry name" value="FLAGELLAR PROTEIN FLIL"/>
    <property type="match status" value="1"/>
</dbReference>
<evidence type="ECO:0000313" key="12">
    <source>
        <dbReference type="Proteomes" id="UP000325161"/>
    </source>
</evidence>
<evidence type="ECO:0000256" key="8">
    <source>
        <dbReference type="ARBA" id="ARBA00022989"/>
    </source>
</evidence>
<sequence length="169" mass="18267">MASALSALSKRKTLIIIVIVVLIALLVGGFFVVRMLQHQQAVALGLTAAADEAPAKPVAPRRPAGQNPYFLPLDMFTANLSDKDRERFGQIGVTLEIAGKEAEPIVKSYIPIFRSRILMLLSSKSSTELLTLEGKNALAAEILAMTRSEAGKENGPKIYAVLFSNFVVQ</sequence>
<keyword evidence="10" id="KW-0997">Cell inner membrane</keyword>
<evidence type="ECO:0000256" key="1">
    <source>
        <dbReference type="ARBA" id="ARBA00002254"/>
    </source>
</evidence>
<keyword evidence="9 10" id="KW-0472">Membrane</keyword>
<keyword evidence="6 10" id="KW-0812">Transmembrane</keyword>
<comment type="subcellular location">
    <subcellularLocation>
        <location evidence="10">Cell inner membrane</location>
    </subcellularLocation>
    <subcellularLocation>
        <location evidence="2">Cell membrane</location>
        <topology evidence="2">Single-pass membrane protein</topology>
    </subcellularLocation>
</comment>
<dbReference type="InterPro" id="IPR005503">
    <property type="entry name" value="FliL"/>
</dbReference>
<dbReference type="OrthoDB" id="5297029at2"/>
<dbReference type="RefSeq" id="WP_148816308.1">
    <property type="nucleotide sequence ID" value="NZ_CP043046.1"/>
</dbReference>
<dbReference type="GO" id="GO:0071978">
    <property type="term" value="P:bacterial-type flagellum-dependent swarming motility"/>
    <property type="evidence" value="ECO:0007669"/>
    <property type="project" value="TreeGrafter"/>
</dbReference>
<keyword evidence="12" id="KW-1185">Reference proteome</keyword>
<keyword evidence="5 10" id="KW-0145">Chemotaxis</keyword>
<evidence type="ECO:0000256" key="4">
    <source>
        <dbReference type="ARBA" id="ARBA00022475"/>
    </source>
</evidence>
<keyword evidence="8 10" id="KW-1133">Transmembrane helix</keyword>
<dbReference type="Pfam" id="PF03748">
    <property type="entry name" value="FliL"/>
    <property type="match status" value="1"/>
</dbReference>